<evidence type="ECO:0000256" key="1">
    <source>
        <dbReference type="SAM" id="SignalP"/>
    </source>
</evidence>
<name>A0ABV6RS29_9GAMM</name>
<dbReference type="EMBL" id="JBHLTG010000004">
    <property type="protein sequence ID" value="MFC0679788.1"/>
    <property type="molecule type" value="Genomic_DNA"/>
</dbReference>
<sequence length="216" mass="23070">MKNVLATTALGALIAALLATPAAAAPYSMPYVFRADNVVTTASWVQQKSACETVRTTVYAVTSDFKRERVNGYIEGVMYVDFLREDVCTGAIESISTAGNTFELSSRTVASAELTATGSAYRCAWDKNREEGGCAEVEIEMALVWDAVEAPTRGHGVLTTHDPGWNTVTQYNGASAAARAYGFIRYNGTNLTVGDSSSAEIVHSANSIISVYSKQP</sequence>
<evidence type="ECO:0000313" key="3">
    <source>
        <dbReference type="Proteomes" id="UP001589896"/>
    </source>
</evidence>
<protein>
    <submittedName>
        <fullName evidence="2">Uncharacterized protein</fullName>
    </submittedName>
</protein>
<dbReference type="Proteomes" id="UP001589896">
    <property type="component" value="Unassembled WGS sequence"/>
</dbReference>
<evidence type="ECO:0000313" key="2">
    <source>
        <dbReference type="EMBL" id="MFC0679788.1"/>
    </source>
</evidence>
<reference evidence="2 3" key="1">
    <citation type="submission" date="2024-09" db="EMBL/GenBank/DDBJ databases">
        <authorList>
            <person name="Sun Q."/>
            <person name="Mori K."/>
        </authorList>
    </citation>
    <scope>NUCLEOTIDE SEQUENCE [LARGE SCALE GENOMIC DNA]</scope>
    <source>
        <strain evidence="2 3">KCTC 23076</strain>
    </source>
</reference>
<gene>
    <name evidence="2" type="ORF">ACFFGH_18260</name>
</gene>
<proteinExistence type="predicted"/>
<feature type="chain" id="PRO_5046594633" evidence="1">
    <location>
        <begin position="25"/>
        <end position="216"/>
    </location>
</feature>
<keyword evidence="1" id="KW-0732">Signal</keyword>
<feature type="signal peptide" evidence="1">
    <location>
        <begin position="1"/>
        <end position="24"/>
    </location>
</feature>
<organism evidence="2 3">
    <name type="scientific">Lysobacter korlensis</name>
    <dbReference type="NCBI Taxonomy" id="553636"/>
    <lineage>
        <taxon>Bacteria</taxon>
        <taxon>Pseudomonadati</taxon>
        <taxon>Pseudomonadota</taxon>
        <taxon>Gammaproteobacteria</taxon>
        <taxon>Lysobacterales</taxon>
        <taxon>Lysobacteraceae</taxon>
        <taxon>Lysobacter</taxon>
    </lineage>
</organism>
<keyword evidence="3" id="KW-1185">Reference proteome</keyword>
<accession>A0ABV6RS29</accession>
<dbReference type="RefSeq" id="WP_386670871.1">
    <property type="nucleotide sequence ID" value="NZ_JBHLTG010000004.1"/>
</dbReference>
<comment type="caution">
    <text evidence="2">The sequence shown here is derived from an EMBL/GenBank/DDBJ whole genome shotgun (WGS) entry which is preliminary data.</text>
</comment>